<feature type="region of interest" description="Disordered" evidence="1">
    <location>
        <begin position="332"/>
        <end position="364"/>
    </location>
</feature>
<dbReference type="Proteomes" id="UP000005238">
    <property type="component" value="Unassembled WGS sequence"/>
</dbReference>
<dbReference type="VEuPathDB" id="FungiDB:KRP22_7476"/>
<dbReference type="AlphaFoldDB" id="H3H6F4"/>
<dbReference type="eggNOG" id="ENOG502R7HJ">
    <property type="taxonomic scope" value="Eukaryota"/>
</dbReference>
<dbReference type="OMA" id="ECHVEHA"/>
<sequence>MANSSTSGSFDRLVFPKDTNQFGVWKDLIVGHLRQKSAAMRREAIVKGLAEPAFGFEDLLRTNCEIPRPMDDGDEEAQRAYRFQQVTLGDQDAYIRALLSQTLPRSYLESLRSSFNDNTRRMAATGYSSVGELILCVKEARNRINRQSRDALNGVTMIPNQYAAMKVLSLFPSQYWGNHVEYSSGTFHLDRVESLLRNVFMEKSRSQIEAMQSTAMPANHSRASQHLGKRKARNTDRRNEDCFYCDGNYNKDGLFHMKRDCPKMLEDRSLGLMRANIYVKGTHVVVPSRTVGVAHARGTKKGAKTKARTVRAEIPVDVALLQPISKPKRVAAALAKQAEPGPSRSDTLTPEQAKADEDALMLEY</sequence>
<feature type="region of interest" description="Disordered" evidence="1">
    <location>
        <begin position="213"/>
        <end position="233"/>
    </location>
</feature>
<keyword evidence="3" id="KW-1185">Reference proteome</keyword>
<dbReference type="EMBL" id="DS566559">
    <property type="status" value="NOT_ANNOTATED_CDS"/>
    <property type="molecule type" value="Genomic_DNA"/>
</dbReference>
<dbReference type="VEuPathDB" id="FungiDB:KRP22_7477"/>
<name>H3H6F4_PHYRM</name>
<feature type="compositionally biased region" description="Polar residues" evidence="1">
    <location>
        <begin position="213"/>
        <end position="224"/>
    </location>
</feature>
<dbReference type="InParanoid" id="H3H6F4"/>
<reference evidence="3" key="1">
    <citation type="journal article" date="2006" name="Science">
        <title>Phytophthora genome sequences uncover evolutionary origins and mechanisms of pathogenesis.</title>
        <authorList>
            <person name="Tyler B.M."/>
            <person name="Tripathy S."/>
            <person name="Zhang X."/>
            <person name="Dehal P."/>
            <person name="Jiang R.H."/>
            <person name="Aerts A."/>
            <person name="Arredondo F.D."/>
            <person name="Baxter L."/>
            <person name="Bensasson D."/>
            <person name="Beynon J.L."/>
            <person name="Chapman J."/>
            <person name="Damasceno C.M."/>
            <person name="Dorrance A.E."/>
            <person name="Dou D."/>
            <person name="Dickerman A.W."/>
            <person name="Dubchak I.L."/>
            <person name="Garbelotto M."/>
            <person name="Gijzen M."/>
            <person name="Gordon S.G."/>
            <person name="Govers F."/>
            <person name="Grunwald N.J."/>
            <person name="Huang W."/>
            <person name="Ivors K.L."/>
            <person name="Jones R.W."/>
            <person name="Kamoun S."/>
            <person name="Krampis K."/>
            <person name="Lamour K.H."/>
            <person name="Lee M.K."/>
            <person name="McDonald W.H."/>
            <person name="Medina M."/>
            <person name="Meijer H.J."/>
            <person name="Nordberg E.K."/>
            <person name="Maclean D.J."/>
            <person name="Ospina-Giraldo M.D."/>
            <person name="Morris P.F."/>
            <person name="Phuntumart V."/>
            <person name="Putnam N.H."/>
            <person name="Rash S."/>
            <person name="Rose J.K."/>
            <person name="Sakihama Y."/>
            <person name="Salamov A.A."/>
            <person name="Savidor A."/>
            <person name="Scheuring C.F."/>
            <person name="Smith B.M."/>
            <person name="Sobral B.W."/>
            <person name="Terry A."/>
            <person name="Torto-Alalibo T.A."/>
            <person name="Win J."/>
            <person name="Xu Z."/>
            <person name="Zhang H."/>
            <person name="Grigoriev I.V."/>
            <person name="Rokhsar D.S."/>
            <person name="Boore J.L."/>
        </authorList>
    </citation>
    <scope>NUCLEOTIDE SEQUENCE [LARGE SCALE GENOMIC DNA]</scope>
    <source>
        <strain evidence="3">Pr102</strain>
    </source>
</reference>
<evidence type="ECO:0000256" key="1">
    <source>
        <dbReference type="SAM" id="MobiDB-lite"/>
    </source>
</evidence>
<dbReference type="VEuPathDB" id="FungiDB:KRP22_7478"/>
<dbReference type="HOGENOM" id="CLU_065060_0_0_1"/>
<dbReference type="EnsemblProtists" id="Phyra86257">
    <property type="protein sequence ID" value="Phyra86257"/>
    <property type="gene ID" value="Phyra86257"/>
</dbReference>
<reference evidence="2" key="2">
    <citation type="submission" date="2015-06" db="UniProtKB">
        <authorList>
            <consortium name="EnsemblProtists"/>
        </authorList>
    </citation>
    <scope>IDENTIFICATION</scope>
    <source>
        <strain evidence="2">Pr102</strain>
    </source>
</reference>
<proteinExistence type="predicted"/>
<protein>
    <submittedName>
        <fullName evidence="2">Uncharacterized protein</fullName>
    </submittedName>
</protein>
<evidence type="ECO:0000313" key="2">
    <source>
        <dbReference type="EnsemblProtists" id="Phyra86257"/>
    </source>
</evidence>
<organism evidence="2 3">
    <name type="scientific">Phytophthora ramorum</name>
    <name type="common">Sudden oak death agent</name>
    <dbReference type="NCBI Taxonomy" id="164328"/>
    <lineage>
        <taxon>Eukaryota</taxon>
        <taxon>Sar</taxon>
        <taxon>Stramenopiles</taxon>
        <taxon>Oomycota</taxon>
        <taxon>Peronosporomycetes</taxon>
        <taxon>Peronosporales</taxon>
        <taxon>Peronosporaceae</taxon>
        <taxon>Phytophthora</taxon>
    </lineage>
</organism>
<accession>H3H6F4</accession>
<evidence type="ECO:0000313" key="3">
    <source>
        <dbReference type="Proteomes" id="UP000005238"/>
    </source>
</evidence>